<dbReference type="Pfam" id="PF00672">
    <property type="entry name" value="HAMP"/>
    <property type="match status" value="1"/>
</dbReference>
<dbReference type="GO" id="GO:0007165">
    <property type="term" value="P:signal transduction"/>
    <property type="evidence" value="ECO:0007669"/>
    <property type="project" value="UniProtKB-KW"/>
</dbReference>
<evidence type="ECO:0000256" key="6">
    <source>
        <dbReference type="PROSITE-ProRule" id="PRU00284"/>
    </source>
</evidence>
<evidence type="ECO:0000256" key="4">
    <source>
        <dbReference type="ARBA" id="ARBA00023224"/>
    </source>
</evidence>
<dbReference type="SUPFAM" id="SSF58104">
    <property type="entry name" value="Methyl-accepting chemotaxis protein (MCP) signaling domain"/>
    <property type="match status" value="1"/>
</dbReference>
<feature type="transmembrane region" description="Helical" evidence="7">
    <location>
        <begin position="189"/>
        <end position="210"/>
    </location>
</feature>
<evidence type="ECO:0000256" key="1">
    <source>
        <dbReference type="ARBA" id="ARBA00004236"/>
    </source>
</evidence>
<evidence type="ECO:0000313" key="10">
    <source>
        <dbReference type="EMBL" id="TDQ41108.1"/>
    </source>
</evidence>
<evidence type="ECO:0000256" key="3">
    <source>
        <dbReference type="ARBA" id="ARBA00023136"/>
    </source>
</evidence>
<feature type="domain" description="Methyl-accepting transducer" evidence="8">
    <location>
        <begin position="284"/>
        <end position="541"/>
    </location>
</feature>
<dbReference type="SMART" id="SM00283">
    <property type="entry name" value="MA"/>
    <property type="match status" value="1"/>
</dbReference>
<evidence type="ECO:0000259" key="9">
    <source>
        <dbReference type="PROSITE" id="PS50885"/>
    </source>
</evidence>
<dbReference type="RefSeq" id="WP_166639188.1">
    <property type="nucleotide sequence ID" value="NZ_SNYJ01000004.1"/>
</dbReference>
<evidence type="ECO:0000259" key="8">
    <source>
        <dbReference type="PROSITE" id="PS50111"/>
    </source>
</evidence>
<keyword evidence="4 6" id="KW-0807">Transducer</keyword>
<evidence type="ECO:0000313" key="11">
    <source>
        <dbReference type="Proteomes" id="UP000295632"/>
    </source>
</evidence>
<comment type="subcellular location">
    <subcellularLocation>
        <location evidence="1">Cell membrane</location>
    </subcellularLocation>
</comment>
<protein>
    <submittedName>
        <fullName evidence="10">Methyl-accepting chemotaxis protein</fullName>
    </submittedName>
</protein>
<name>A0A4R6U3P9_9BACI</name>
<dbReference type="Pfam" id="PF00015">
    <property type="entry name" value="MCPsignal"/>
    <property type="match status" value="1"/>
</dbReference>
<feature type="transmembrane region" description="Helical" evidence="7">
    <location>
        <begin position="20"/>
        <end position="39"/>
    </location>
</feature>
<keyword evidence="2" id="KW-1003">Cell membrane</keyword>
<organism evidence="10 11">
    <name type="scientific">Aureibacillus halotolerans</name>
    <dbReference type="NCBI Taxonomy" id="1508390"/>
    <lineage>
        <taxon>Bacteria</taxon>
        <taxon>Bacillati</taxon>
        <taxon>Bacillota</taxon>
        <taxon>Bacilli</taxon>
        <taxon>Bacillales</taxon>
        <taxon>Bacillaceae</taxon>
        <taxon>Aureibacillus</taxon>
    </lineage>
</organism>
<dbReference type="PANTHER" id="PTHR32089">
    <property type="entry name" value="METHYL-ACCEPTING CHEMOTAXIS PROTEIN MCPB"/>
    <property type="match status" value="1"/>
</dbReference>
<feature type="domain" description="HAMP" evidence="9">
    <location>
        <begin position="212"/>
        <end position="265"/>
    </location>
</feature>
<keyword evidence="7" id="KW-1133">Transmembrane helix</keyword>
<comment type="caution">
    <text evidence="10">The sequence shown here is derived from an EMBL/GenBank/DDBJ whole genome shotgun (WGS) entry which is preliminary data.</text>
</comment>
<evidence type="ECO:0000256" key="2">
    <source>
        <dbReference type="ARBA" id="ARBA00022475"/>
    </source>
</evidence>
<dbReference type="SMART" id="SM00304">
    <property type="entry name" value="HAMP"/>
    <property type="match status" value="1"/>
</dbReference>
<dbReference type="Proteomes" id="UP000295632">
    <property type="component" value="Unassembled WGS sequence"/>
</dbReference>
<dbReference type="Gene3D" id="6.10.340.10">
    <property type="match status" value="1"/>
</dbReference>
<dbReference type="Gene3D" id="1.10.287.950">
    <property type="entry name" value="Methyl-accepting chemotaxis protein"/>
    <property type="match status" value="1"/>
</dbReference>
<dbReference type="GO" id="GO:0005886">
    <property type="term" value="C:plasma membrane"/>
    <property type="evidence" value="ECO:0007669"/>
    <property type="project" value="UniProtKB-SubCell"/>
</dbReference>
<dbReference type="PROSITE" id="PS50885">
    <property type="entry name" value="HAMP"/>
    <property type="match status" value="1"/>
</dbReference>
<evidence type="ECO:0000256" key="7">
    <source>
        <dbReference type="SAM" id="Phobius"/>
    </source>
</evidence>
<keyword evidence="11" id="KW-1185">Reference proteome</keyword>
<gene>
    <name evidence="10" type="ORF">EV213_104106</name>
</gene>
<keyword evidence="3 7" id="KW-0472">Membrane</keyword>
<dbReference type="InterPro" id="IPR003660">
    <property type="entry name" value="HAMP_dom"/>
</dbReference>
<proteinExistence type="inferred from homology"/>
<dbReference type="InterPro" id="IPR004089">
    <property type="entry name" value="MCPsignal_dom"/>
</dbReference>
<reference evidence="10 11" key="1">
    <citation type="submission" date="2019-03" db="EMBL/GenBank/DDBJ databases">
        <title>Genomic Encyclopedia of Type Strains, Phase IV (KMG-IV): sequencing the most valuable type-strain genomes for metagenomic binning, comparative biology and taxonomic classification.</title>
        <authorList>
            <person name="Goeker M."/>
        </authorList>
    </citation>
    <scope>NUCLEOTIDE SEQUENCE [LARGE SCALE GENOMIC DNA]</scope>
    <source>
        <strain evidence="10 11">DSM 28697</strain>
    </source>
</reference>
<dbReference type="AlphaFoldDB" id="A0A4R6U3P9"/>
<dbReference type="CDD" id="cd06225">
    <property type="entry name" value="HAMP"/>
    <property type="match status" value="1"/>
</dbReference>
<accession>A0A4R6U3P9</accession>
<dbReference type="PROSITE" id="PS50111">
    <property type="entry name" value="CHEMOTAXIS_TRANSDUC_2"/>
    <property type="match status" value="1"/>
</dbReference>
<keyword evidence="7" id="KW-0812">Transmembrane</keyword>
<dbReference type="EMBL" id="SNYJ01000004">
    <property type="protein sequence ID" value="TDQ41108.1"/>
    <property type="molecule type" value="Genomic_DNA"/>
</dbReference>
<evidence type="ECO:0000256" key="5">
    <source>
        <dbReference type="ARBA" id="ARBA00029447"/>
    </source>
</evidence>
<comment type="similarity">
    <text evidence="5">Belongs to the methyl-accepting chemotaxis (MCP) protein family.</text>
</comment>
<sequence length="571" mass="62569">MAMRFTLFRNISIGWKYGAVLASVIFLFTVSAVLVYVNLHNVQKNVETLQNRSDLVSNISQLESLYQAKDIRIADFILAPDSKILEEFADNQNSISLLMERIRPFIASAGEQEFFDEIVEKDQVINGLFLNKLVPAVENTNTALVMELRSDARDIRDETVLAISNLRMVINNQQTQTVYEANEGLVDTVVMLGTSIIISAIFGALLVMLVNRFIRKRLQRLIKTAEQIAEGNLAIDDTSSQSKDEIGQLSQAVNSMKARLREMLHHITVVSETVNRQSDEVSLSAYEVTDGSVQVASTMQDLASGSSDQAQAAAHLSETMAEFMSALEEASTYGGQIVTVSSHVQGLTEDGRRMMNLSLDQMRSIDHIVKTSVTKVRRLEKQSQQITSLVEVIKDIAKQTNLLALNAGIEAARAGEQGKGFVVVASEVRRLAEQVASSVADITIIVDGIQVETNGVVSSLEDGYHEVTQGTLKLSSTGETFDLIGRSVTDMATHSEVISRHLTGMVQGSQQMEDKIIHIAHVAEEAAVIVEQASASVGQCRYAMEDITGSSKQLALLVEDLNGLLKKFSTQ</sequence>
<dbReference type="PANTHER" id="PTHR32089:SF114">
    <property type="entry name" value="METHYL-ACCEPTING CHEMOTAXIS PROTEIN MCPB"/>
    <property type="match status" value="1"/>
</dbReference>